<keyword evidence="2" id="KW-1185">Reference proteome</keyword>
<dbReference type="EMBL" id="JAJSOF020000027">
    <property type="protein sequence ID" value="KAJ4433215.1"/>
    <property type="molecule type" value="Genomic_DNA"/>
</dbReference>
<reference evidence="1 2" key="1">
    <citation type="journal article" date="2022" name="Allergy">
        <title>Genome assembly and annotation of Periplaneta americana reveal a comprehensive cockroach allergen profile.</title>
        <authorList>
            <person name="Wang L."/>
            <person name="Xiong Q."/>
            <person name="Saelim N."/>
            <person name="Wang L."/>
            <person name="Nong W."/>
            <person name="Wan A.T."/>
            <person name="Shi M."/>
            <person name="Liu X."/>
            <person name="Cao Q."/>
            <person name="Hui J.H.L."/>
            <person name="Sookrung N."/>
            <person name="Leung T.F."/>
            <person name="Tungtrongchitr A."/>
            <person name="Tsui S.K.W."/>
        </authorList>
    </citation>
    <scope>NUCLEOTIDE SEQUENCE [LARGE SCALE GENOMIC DNA]</scope>
    <source>
        <strain evidence="1">PWHHKU_190912</strain>
    </source>
</reference>
<evidence type="ECO:0000313" key="1">
    <source>
        <dbReference type="EMBL" id="KAJ4433215.1"/>
    </source>
</evidence>
<accession>A0ABQ8SID4</accession>
<sequence length="197" mass="22634">MVCSCFRFLVIILIGPDIMKQFLGDFEIIVEKRKTNDGQKKYVMERNDIVAARLTFLRKMHMIRSSGDTRPTFYLDETLLHLPIKPTSGKGSRSTVLKLLPLSDSDGESSCDNIALACYWLSRNVRRFERDCSCALYKDGMEEGMISYKCTQKFRPDIRTSSLGKPRKNHRKDESCQFGRVANSFFGESIDILPNRL</sequence>
<gene>
    <name evidence="1" type="ORF">ANN_15472</name>
</gene>
<comment type="caution">
    <text evidence="1">The sequence shown here is derived from an EMBL/GenBank/DDBJ whole genome shotgun (WGS) entry which is preliminary data.</text>
</comment>
<proteinExistence type="predicted"/>
<organism evidence="1 2">
    <name type="scientific">Periplaneta americana</name>
    <name type="common">American cockroach</name>
    <name type="synonym">Blatta americana</name>
    <dbReference type="NCBI Taxonomy" id="6978"/>
    <lineage>
        <taxon>Eukaryota</taxon>
        <taxon>Metazoa</taxon>
        <taxon>Ecdysozoa</taxon>
        <taxon>Arthropoda</taxon>
        <taxon>Hexapoda</taxon>
        <taxon>Insecta</taxon>
        <taxon>Pterygota</taxon>
        <taxon>Neoptera</taxon>
        <taxon>Polyneoptera</taxon>
        <taxon>Dictyoptera</taxon>
        <taxon>Blattodea</taxon>
        <taxon>Blattoidea</taxon>
        <taxon>Blattidae</taxon>
        <taxon>Blattinae</taxon>
        <taxon>Periplaneta</taxon>
    </lineage>
</organism>
<protein>
    <submittedName>
        <fullName evidence="1">Uncharacterized protein</fullName>
    </submittedName>
</protein>
<name>A0ABQ8SID4_PERAM</name>
<evidence type="ECO:0000313" key="2">
    <source>
        <dbReference type="Proteomes" id="UP001148838"/>
    </source>
</evidence>
<dbReference type="Proteomes" id="UP001148838">
    <property type="component" value="Unassembled WGS sequence"/>
</dbReference>